<dbReference type="AlphaFoldDB" id="A0A1M7KNG0"/>
<accession>A0A1M7KNG0</accession>
<keyword evidence="2" id="KW-1185">Reference proteome</keyword>
<proteinExistence type="predicted"/>
<dbReference type="OrthoDB" id="2217146at2"/>
<organism evidence="1 2">
    <name type="scientific">Anaerosporobacter mobilis DSM 15930</name>
    <dbReference type="NCBI Taxonomy" id="1120996"/>
    <lineage>
        <taxon>Bacteria</taxon>
        <taxon>Bacillati</taxon>
        <taxon>Bacillota</taxon>
        <taxon>Clostridia</taxon>
        <taxon>Lachnospirales</taxon>
        <taxon>Lachnospiraceae</taxon>
        <taxon>Anaerosporobacter</taxon>
    </lineage>
</organism>
<dbReference type="Proteomes" id="UP000184038">
    <property type="component" value="Unassembled WGS sequence"/>
</dbReference>
<reference evidence="1 2" key="1">
    <citation type="submission" date="2016-11" db="EMBL/GenBank/DDBJ databases">
        <authorList>
            <person name="Jaros S."/>
            <person name="Januszkiewicz K."/>
            <person name="Wedrychowicz H."/>
        </authorList>
    </citation>
    <scope>NUCLEOTIDE SEQUENCE [LARGE SCALE GENOMIC DNA]</scope>
    <source>
        <strain evidence="1 2">DSM 15930</strain>
    </source>
</reference>
<evidence type="ECO:0000313" key="2">
    <source>
        <dbReference type="Proteomes" id="UP000184038"/>
    </source>
</evidence>
<evidence type="ECO:0000313" key="1">
    <source>
        <dbReference type="EMBL" id="SHM66968.1"/>
    </source>
</evidence>
<sequence length="61" mass="7057">MSHKNKLPLVDQVKQALDSKLAIGRSKHQDKLSESERKEITSKYIYSWENWRSCGAEMGGY</sequence>
<protein>
    <submittedName>
        <fullName evidence="1">Uncharacterized protein</fullName>
    </submittedName>
</protein>
<name>A0A1M7KNG0_9FIRM</name>
<gene>
    <name evidence="1" type="ORF">SAMN02746066_02843</name>
</gene>
<dbReference type="EMBL" id="FRCP01000014">
    <property type="protein sequence ID" value="SHM66968.1"/>
    <property type="molecule type" value="Genomic_DNA"/>
</dbReference>
<dbReference type="RefSeq" id="WP_073288829.1">
    <property type="nucleotide sequence ID" value="NZ_FRCP01000014.1"/>
</dbReference>